<gene>
    <name evidence="1" type="ORF">WMO46_15095</name>
</gene>
<evidence type="ECO:0000313" key="2">
    <source>
        <dbReference type="Proteomes" id="UP001460202"/>
    </source>
</evidence>
<keyword evidence="2" id="KW-1185">Reference proteome</keyword>
<reference evidence="1 2" key="1">
    <citation type="submission" date="2024-03" db="EMBL/GenBank/DDBJ databases">
        <title>Human intestinal bacterial collection.</title>
        <authorList>
            <person name="Pauvert C."/>
            <person name="Hitch T.C.A."/>
            <person name="Clavel T."/>
        </authorList>
    </citation>
    <scope>NUCLEOTIDE SEQUENCE [LARGE SCALE GENOMIC DNA]</scope>
    <source>
        <strain evidence="1 2">CLA-KB-H122</strain>
    </source>
</reference>
<evidence type="ECO:0000313" key="1">
    <source>
        <dbReference type="EMBL" id="MEQ2546269.1"/>
    </source>
</evidence>
<organism evidence="1 2">
    <name type="scientific">Alistipes intestinihominis</name>
    <dbReference type="NCBI Taxonomy" id="3133172"/>
    <lineage>
        <taxon>Bacteria</taxon>
        <taxon>Pseudomonadati</taxon>
        <taxon>Bacteroidota</taxon>
        <taxon>Bacteroidia</taxon>
        <taxon>Bacteroidales</taxon>
        <taxon>Rikenellaceae</taxon>
        <taxon>Alistipes</taxon>
    </lineage>
</organism>
<accession>A0ABV1H0T7</accession>
<evidence type="ECO:0008006" key="3">
    <source>
        <dbReference type="Google" id="ProtNLM"/>
    </source>
</evidence>
<name>A0ABV1H0T7_9BACT</name>
<dbReference type="EMBL" id="JBBMFL010000028">
    <property type="protein sequence ID" value="MEQ2546269.1"/>
    <property type="molecule type" value="Genomic_DNA"/>
</dbReference>
<proteinExistence type="predicted"/>
<dbReference type="GeneID" id="78180527"/>
<comment type="caution">
    <text evidence="1">The sequence shown here is derived from an EMBL/GenBank/DDBJ whole genome shotgun (WGS) entry which is preliminary data.</text>
</comment>
<dbReference type="Proteomes" id="UP001460202">
    <property type="component" value="Unassembled WGS sequence"/>
</dbReference>
<sequence>MKTYSYYQDVKCTVWERKHFTVNAASQQEADEIAKRCVVGNVHDQTDGNILALEEDEMIYDTMDLFPLEENHGSPTIEVYRKDHKFIADNSPKR</sequence>
<protein>
    <recommendedName>
        <fullName evidence="3">DUF4288 domain-containing protein</fullName>
    </recommendedName>
</protein>
<dbReference type="RefSeq" id="WP_129651716.1">
    <property type="nucleotide sequence ID" value="NZ_JBBMFL010000028.1"/>
</dbReference>